<dbReference type="SUPFAM" id="SSF50249">
    <property type="entry name" value="Nucleic acid-binding proteins"/>
    <property type="match status" value="1"/>
</dbReference>
<gene>
    <name evidence="8" type="ORF">ALC60_01201</name>
</gene>
<dbReference type="Pfam" id="PF08292">
    <property type="entry name" value="RNA_pol_Rbc25"/>
    <property type="match status" value="1"/>
</dbReference>
<evidence type="ECO:0000256" key="5">
    <source>
        <dbReference type="ARBA" id="ARBA00023242"/>
    </source>
</evidence>
<comment type="similarity">
    <text evidence="2">Belongs to the eukaryotic RPB7/RPC8 RNA polymerase subunit family.</text>
</comment>
<comment type="subcellular location">
    <subcellularLocation>
        <location evidence="1">Nucleus</location>
    </subcellularLocation>
</comment>
<feature type="domain" description="RNA polymerase III subunit Rpc25" evidence="7">
    <location>
        <begin position="105"/>
        <end position="204"/>
    </location>
</feature>
<sequence>MSREQDRRAAIFESLRAEKSPSEIIAWFGYKKTQVYEVSKKFREADNQEAITSKRVSHQVYKDVGLCITLHDITKIEESYIFPGDGASHTKVTFRFIVFRPWMEEILIGKIRSCSPEGVHVTLGFFEDIVIPPHKLQHPSRFDQMEQAWVWIYKTEDGKTHDLFMDAGEVIRFRVVKEIFTEAPLPSVLNASQDISEKADANNAAPYILHSGIWVSVPKGPYDTVKELNPFYPGPHVNLRMLVGIRDMRGCK</sequence>
<proteinExistence type="inferred from homology"/>
<dbReference type="InterPro" id="IPR005576">
    <property type="entry name" value="Rpb7-like_N"/>
</dbReference>
<evidence type="ECO:0000256" key="1">
    <source>
        <dbReference type="ARBA" id="ARBA00004123"/>
    </source>
</evidence>
<dbReference type="Proteomes" id="UP000075809">
    <property type="component" value="Unassembled WGS sequence"/>
</dbReference>
<organism evidence="8 9">
    <name type="scientific">Mycetomoellerius zeteki</name>
    <dbReference type="NCBI Taxonomy" id="64791"/>
    <lineage>
        <taxon>Eukaryota</taxon>
        <taxon>Metazoa</taxon>
        <taxon>Ecdysozoa</taxon>
        <taxon>Arthropoda</taxon>
        <taxon>Hexapoda</taxon>
        <taxon>Insecta</taxon>
        <taxon>Pterygota</taxon>
        <taxon>Neoptera</taxon>
        <taxon>Endopterygota</taxon>
        <taxon>Hymenoptera</taxon>
        <taxon>Apocrita</taxon>
        <taxon>Aculeata</taxon>
        <taxon>Formicoidea</taxon>
        <taxon>Formicidae</taxon>
        <taxon>Myrmicinae</taxon>
        <taxon>Mycetomoellerius</taxon>
    </lineage>
</organism>
<dbReference type="Gene3D" id="3.30.1490.120">
    <property type="entry name" value="RNA polymerase Rpb7-like, N-terminal domain"/>
    <property type="match status" value="1"/>
</dbReference>
<dbReference type="Gene3D" id="2.40.50.140">
    <property type="entry name" value="Nucleic acid-binding proteins"/>
    <property type="match status" value="1"/>
</dbReference>
<dbReference type="AlphaFoldDB" id="A0A151XHD8"/>
<dbReference type="SUPFAM" id="SSF88798">
    <property type="entry name" value="N-terminal, heterodimerisation domain of RBP7 (RpoE)"/>
    <property type="match status" value="1"/>
</dbReference>
<evidence type="ECO:0000259" key="7">
    <source>
        <dbReference type="Pfam" id="PF08292"/>
    </source>
</evidence>
<dbReference type="Pfam" id="PF03876">
    <property type="entry name" value="SHS2_Rpb7-N"/>
    <property type="match status" value="1"/>
</dbReference>
<dbReference type="InterPro" id="IPR045113">
    <property type="entry name" value="Rpb7-like"/>
</dbReference>
<dbReference type="GO" id="GO:0005666">
    <property type="term" value="C:RNA polymerase III complex"/>
    <property type="evidence" value="ECO:0007669"/>
    <property type="project" value="TreeGrafter"/>
</dbReference>
<evidence type="ECO:0000313" key="9">
    <source>
        <dbReference type="Proteomes" id="UP000075809"/>
    </source>
</evidence>
<dbReference type="InterPro" id="IPR013238">
    <property type="entry name" value="RNA_pol_III_Rbc25"/>
</dbReference>
<evidence type="ECO:0000259" key="6">
    <source>
        <dbReference type="Pfam" id="PF03876"/>
    </source>
</evidence>
<dbReference type="PANTHER" id="PTHR12709:SF1">
    <property type="entry name" value="DNA-DIRECTED RNA POLYMERASE III SUBUNIT RPC8"/>
    <property type="match status" value="1"/>
</dbReference>
<dbReference type="STRING" id="64791.A0A151XHD8"/>
<dbReference type="GO" id="GO:0006384">
    <property type="term" value="P:transcription initiation at RNA polymerase III promoter"/>
    <property type="evidence" value="ECO:0007669"/>
    <property type="project" value="TreeGrafter"/>
</dbReference>
<keyword evidence="9" id="KW-1185">Reference proteome</keyword>
<keyword evidence="4" id="KW-0804">Transcription</keyword>
<keyword evidence="3 8" id="KW-0240">DNA-directed RNA polymerase</keyword>
<name>A0A151XHD8_9HYME</name>
<accession>A0A151XHD8</accession>
<evidence type="ECO:0000256" key="3">
    <source>
        <dbReference type="ARBA" id="ARBA00022478"/>
    </source>
</evidence>
<dbReference type="PANTHER" id="PTHR12709">
    <property type="entry name" value="DNA-DIRECTED RNA POLYMERASE II, III"/>
    <property type="match status" value="1"/>
</dbReference>
<evidence type="ECO:0000313" key="8">
    <source>
        <dbReference type="EMBL" id="KYQ59816.1"/>
    </source>
</evidence>
<reference evidence="8 9" key="1">
    <citation type="submission" date="2015-09" db="EMBL/GenBank/DDBJ databases">
        <title>Trachymyrmex zeteki WGS genome.</title>
        <authorList>
            <person name="Nygaard S."/>
            <person name="Hu H."/>
            <person name="Boomsma J."/>
            <person name="Zhang G."/>
        </authorList>
    </citation>
    <scope>NUCLEOTIDE SEQUENCE [LARGE SCALE GENOMIC DNA]</scope>
    <source>
        <strain evidence="8">Tzet28-1</strain>
        <tissue evidence="8">Whole body</tissue>
    </source>
</reference>
<dbReference type="InterPro" id="IPR012340">
    <property type="entry name" value="NA-bd_OB-fold"/>
</dbReference>
<protein>
    <submittedName>
        <fullName evidence="8">DNA-directed RNA polymerase III subunit RPC8</fullName>
    </submittedName>
</protein>
<keyword evidence="5" id="KW-0539">Nucleus</keyword>
<dbReference type="EMBL" id="KQ982130">
    <property type="protein sequence ID" value="KYQ59816.1"/>
    <property type="molecule type" value="Genomic_DNA"/>
</dbReference>
<evidence type="ECO:0000256" key="4">
    <source>
        <dbReference type="ARBA" id="ARBA00023163"/>
    </source>
</evidence>
<dbReference type="InterPro" id="IPR036898">
    <property type="entry name" value="RNA_pol_Rpb7-like_N_sf"/>
</dbReference>
<feature type="domain" description="RNA polymerase Rpb7-like N-terminal" evidence="6">
    <location>
        <begin position="55"/>
        <end position="86"/>
    </location>
</feature>
<evidence type="ECO:0000256" key="2">
    <source>
        <dbReference type="ARBA" id="ARBA00009307"/>
    </source>
</evidence>